<name>A0A2W5C2H3_9BACT</name>
<organism evidence="1 2">
    <name type="scientific">Micavibrio aeruginosavorus</name>
    <dbReference type="NCBI Taxonomy" id="349221"/>
    <lineage>
        <taxon>Bacteria</taxon>
        <taxon>Pseudomonadati</taxon>
        <taxon>Bdellovibrionota</taxon>
        <taxon>Bdellovibrionia</taxon>
        <taxon>Bdellovibrionales</taxon>
        <taxon>Pseudobdellovibrionaceae</taxon>
        <taxon>Micavibrio</taxon>
    </lineage>
</organism>
<reference evidence="1 2" key="1">
    <citation type="submission" date="2017-08" db="EMBL/GenBank/DDBJ databases">
        <title>Infants hospitalized years apart are colonized by the same room-sourced microbial strains.</title>
        <authorList>
            <person name="Brooks B."/>
            <person name="Olm M.R."/>
            <person name="Firek B.A."/>
            <person name="Baker R."/>
            <person name="Thomas B.C."/>
            <person name="Morowitz M.J."/>
            <person name="Banfield J.F."/>
        </authorList>
    </citation>
    <scope>NUCLEOTIDE SEQUENCE [LARGE SCALE GENOMIC DNA]</scope>
    <source>
        <strain evidence="1">S2_018_000_R2_104</strain>
    </source>
</reference>
<protein>
    <submittedName>
        <fullName evidence="1">Uncharacterized protein</fullName>
    </submittedName>
</protein>
<dbReference type="Proteomes" id="UP000249557">
    <property type="component" value="Unassembled WGS sequence"/>
</dbReference>
<comment type="caution">
    <text evidence="1">The sequence shown here is derived from an EMBL/GenBank/DDBJ whole genome shotgun (WGS) entry which is preliminary data.</text>
</comment>
<dbReference type="AlphaFoldDB" id="A0A2W5C2H3"/>
<sequence>MQESIPQVVVVPLIDGVMNAVKRLYKDDFVDPDLLKDFIEKTKPIHFMPLHDAKKPFEKVDTDGNKVRYYMWGHKDNLLKPEFLISMICPLSKDEAGMDVYKPASLIRGSYINSLIIGGMTCCGGALQTHWSQAFSDGSPAIDDARVPVSGVEKDHQYWLRNKVHIADTPQGLAALNHMALDVLAQRFPEKFSHECGTKLNYGKYIQKMPTPGMK</sequence>
<proteinExistence type="predicted"/>
<accession>A0A2W5C2H3</accession>
<dbReference type="EMBL" id="QFNK01000024">
    <property type="protein sequence ID" value="PZO88228.1"/>
    <property type="molecule type" value="Genomic_DNA"/>
</dbReference>
<evidence type="ECO:0000313" key="2">
    <source>
        <dbReference type="Proteomes" id="UP000249557"/>
    </source>
</evidence>
<evidence type="ECO:0000313" key="1">
    <source>
        <dbReference type="EMBL" id="PZO88228.1"/>
    </source>
</evidence>
<gene>
    <name evidence="1" type="ORF">DI626_02250</name>
</gene>